<dbReference type="OrthoDB" id="9789942at2"/>
<dbReference type="EMBL" id="CP011125">
    <property type="protein sequence ID" value="AKF08824.1"/>
    <property type="molecule type" value="Genomic_DNA"/>
</dbReference>
<name>A0A0F6SGJ9_9BACT</name>
<dbReference type="AlphaFoldDB" id="A0A0F6SGJ9"/>
<proteinExistence type="predicted"/>
<dbReference type="PANTHER" id="PTHR35850:SF2">
    <property type="entry name" value="TYPE VI SECRETION SYSTEM CONTRACTILE SHEATH SMALL SUBUNIT"/>
    <property type="match status" value="1"/>
</dbReference>
<dbReference type="RefSeq" id="WP_053235927.1">
    <property type="nucleotide sequence ID" value="NZ_CP011125.1"/>
</dbReference>
<dbReference type="Pfam" id="PF05591">
    <property type="entry name" value="T6SS_VipA"/>
    <property type="match status" value="1"/>
</dbReference>
<dbReference type="NCBIfam" id="TIGR03358">
    <property type="entry name" value="VI_chp_5"/>
    <property type="match status" value="1"/>
</dbReference>
<sequence length="164" mass="18102">MSKDQSVAPKERINITYKSATGDVAEDVELPFRTLVLGDFTGRPDDSLIEERKPVAIDKDNFNDVLREQDVKLELNVPDHLSGREGQELPVQIAIRSMKDLEPEQIAEQVPAMKQLLELRAALTALKGPMSNAPAFRKRLASSIADPDARAKLLAELGLENTGE</sequence>
<dbReference type="KEGG" id="samy:DB32_005973"/>
<dbReference type="STRING" id="927083.DB32_005973"/>
<dbReference type="PIRSF" id="PIRSF028301">
    <property type="entry name" value="UCP028301"/>
    <property type="match status" value="1"/>
</dbReference>
<dbReference type="Proteomes" id="UP000034883">
    <property type="component" value="Chromosome"/>
</dbReference>
<dbReference type="InterPro" id="IPR008312">
    <property type="entry name" value="T6SS_TssB1"/>
</dbReference>
<evidence type="ECO:0000313" key="2">
    <source>
        <dbReference type="Proteomes" id="UP000034883"/>
    </source>
</evidence>
<gene>
    <name evidence="1" type="ORF">DB32_005973</name>
</gene>
<evidence type="ECO:0008006" key="3">
    <source>
        <dbReference type="Google" id="ProtNLM"/>
    </source>
</evidence>
<keyword evidence="2" id="KW-1185">Reference proteome</keyword>
<reference evidence="1 2" key="1">
    <citation type="submission" date="2015-03" db="EMBL/GenBank/DDBJ databases">
        <title>Genome assembly of Sandaracinus amylolyticus DSM 53668.</title>
        <authorList>
            <person name="Sharma G."/>
            <person name="Subramanian S."/>
        </authorList>
    </citation>
    <scope>NUCLEOTIDE SEQUENCE [LARGE SCALE GENOMIC DNA]</scope>
    <source>
        <strain evidence="1 2">DSM 53668</strain>
    </source>
</reference>
<protein>
    <recommendedName>
        <fullName evidence="3">Type VI secretion protein, VC_A0107 family</fullName>
    </recommendedName>
</protein>
<dbReference type="PANTHER" id="PTHR35850">
    <property type="entry name" value="CYTOPLASMIC PROTEIN-RELATED"/>
    <property type="match status" value="1"/>
</dbReference>
<accession>A0A0F6SGJ9</accession>
<evidence type="ECO:0000313" key="1">
    <source>
        <dbReference type="EMBL" id="AKF08824.1"/>
    </source>
</evidence>
<organism evidence="1 2">
    <name type="scientific">Sandaracinus amylolyticus</name>
    <dbReference type="NCBI Taxonomy" id="927083"/>
    <lineage>
        <taxon>Bacteria</taxon>
        <taxon>Pseudomonadati</taxon>
        <taxon>Myxococcota</taxon>
        <taxon>Polyangia</taxon>
        <taxon>Polyangiales</taxon>
        <taxon>Sandaracinaceae</taxon>
        <taxon>Sandaracinus</taxon>
    </lineage>
</organism>